<dbReference type="EMBL" id="CP019344">
    <property type="protein sequence ID" value="ARN78247.1"/>
    <property type="molecule type" value="Genomic_DNA"/>
</dbReference>
<gene>
    <name evidence="2" type="ORF">BST97_09720</name>
</gene>
<dbReference type="InterPro" id="IPR010093">
    <property type="entry name" value="SinI_DNA-bd"/>
</dbReference>
<evidence type="ECO:0000313" key="3">
    <source>
        <dbReference type="Proteomes" id="UP000193431"/>
    </source>
</evidence>
<dbReference type="OrthoDB" id="597977at2"/>
<dbReference type="Pfam" id="PF12728">
    <property type="entry name" value="HTH_17"/>
    <property type="match status" value="1"/>
</dbReference>
<evidence type="ECO:0000259" key="1">
    <source>
        <dbReference type="Pfam" id="PF12728"/>
    </source>
</evidence>
<proteinExistence type="predicted"/>
<organism evidence="2 3">
    <name type="scientific">Nonlabens spongiae</name>
    <dbReference type="NCBI Taxonomy" id="331648"/>
    <lineage>
        <taxon>Bacteria</taxon>
        <taxon>Pseudomonadati</taxon>
        <taxon>Bacteroidota</taxon>
        <taxon>Flavobacteriia</taxon>
        <taxon>Flavobacteriales</taxon>
        <taxon>Flavobacteriaceae</taxon>
        <taxon>Nonlabens</taxon>
    </lineage>
</organism>
<dbReference type="STRING" id="331648.BST97_09720"/>
<dbReference type="NCBIfam" id="TIGR01764">
    <property type="entry name" value="excise"/>
    <property type="match status" value="1"/>
</dbReference>
<evidence type="ECO:0000313" key="2">
    <source>
        <dbReference type="EMBL" id="ARN78247.1"/>
    </source>
</evidence>
<name>A0A1W6MKZ5_9FLAO</name>
<dbReference type="InterPro" id="IPR041657">
    <property type="entry name" value="HTH_17"/>
</dbReference>
<dbReference type="AlphaFoldDB" id="A0A1W6MKZ5"/>
<reference evidence="2 3" key="1">
    <citation type="submission" date="2016-11" db="EMBL/GenBank/DDBJ databases">
        <title>Trade-off between light-utilization and light-protection in marine flavobacteria.</title>
        <authorList>
            <person name="Kumagai Y."/>
        </authorList>
    </citation>
    <scope>NUCLEOTIDE SEQUENCE [LARGE SCALE GENOMIC DNA]</scope>
    <source>
        <strain evidence="2 3">JCM 13191</strain>
    </source>
</reference>
<dbReference type="RefSeq" id="WP_085767048.1">
    <property type="nucleotide sequence ID" value="NZ_CP019344.1"/>
</dbReference>
<keyword evidence="3" id="KW-1185">Reference proteome</keyword>
<protein>
    <recommendedName>
        <fullName evidence="1">Helix-turn-helix domain-containing protein</fullName>
    </recommendedName>
</protein>
<feature type="domain" description="Helix-turn-helix" evidence="1">
    <location>
        <begin position="31"/>
        <end position="81"/>
    </location>
</feature>
<sequence length="103" mass="11815">METIENKFFTKEQLERIAHELSGILPFQKEFLSVAELSIYLGISMSAVYKLTSKNEIPFYCPGGKKIYFKKQEINQWIEESRVIPDSEILENGIGSNSLVQIP</sequence>
<dbReference type="GO" id="GO:0003677">
    <property type="term" value="F:DNA binding"/>
    <property type="evidence" value="ECO:0007669"/>
    <property type="project" value="InterPro"/>
</dbReference>
<accession>A0A1W6MKZ5</accession>
<dbReference type="Proteomes" id="UP000193431">
    <property type="component" value="Chromosome"/>
</dbReference>